<reference evidence="1 2" key="1">
    <citation type="submission" date="2019-03" db="EMBL/GenBank/DDBJ databases">
        <title>The genome sequence of a newly discovered highly antifungal drug resistant Aspergillus species, Aspergillus tanneri NIH 1004.</title>
        <authorList>
            <person name="Mounaud S."/>
            <person name="Singh I."/>
            <person name="Joardar V."/>
            <person name="Pakala S."/>
            <person name="Pakala S."/>
            <person name="Venepally P."/>
            <person name="Hoover J."/>
            <person name="Nierman W."/>
            <person name="Chung J."/>
            <person name="Losada L."/>
        </authorList>
    </citation>
    <scope>NUCLEOTIDE SEQUENCE [LARGE SCALE GENOMIC DNA]</scope>
    <source>
        <strain evidence="1 2">NIH1004</strain>
    </source>
</reference>
<name>A0A4S3JKY9_9EURO</name>
<protein>
    <submittedName>
        <fullName evidence="1">Uncharacterized protein</fullName>
    </submittedName>
</protein>
<sequence>MSSQFAIVELGLVTSVPPSIFYNMLLQRFKPVLDKLNSQNPLASELPVNPFRYLTDLDPEPMFLVHAVAFAGHHVKSTSSQNHRYAALQRLHESLKLYRIAGD</sequence>
<accession>A0A4S3JKY9</accession>
<dbReference type="VEuPathDB" id="FungiDB:EYZ11_005228"/>
<evidence type="ECO:0000313" key="2">
    <source>
        <dbReference type="Proteomes" id="UP000308092"/>
    </source>
</evidence>
<keyword evidence="2" id="KW-1185">Reference proteome</keyword>
<evidence type="ECO:0000313" key="1">
    <source>
        <dbReference type="EMBL" id="THC95318.1"/>
    </source>
</evidence>
<dbReference type="AlphaFoldDB" id="A0A4S3JKY9"/>
<dbReference type="EMBL" id="SOSA01000163">
    <property type="protein sequence ID" value="THC95318.1"/>
    <property type="molecule type" value="Genomic_DNA"/>
</dbReference>
<dbReference type="STRING" id="1220188.A0A4S3JKY9"/>
<dbReference type="Proteomes" id="UP000308092">
    <property type="component" value="Unassembled WGS sequence"/>
</dbReference>
<comment type="caution">
    <text evidence="1">The sequence shown here is derived from an EMBL/GenBank/DDBJ whole genome shotgun (WGS) entry which is preliminary data.</text>
</comment>
<proteinExistence type="predicted"/>
<gene>
    <name evidence="1" type="ORF">EYZ11_005228</name>
</gene>
<organism evidence="1 2">
    <name type="scientific">Aspergillus tanneri</name>
    <dbReference type="NCBI Taxonomy" id="1220188"/>
    <lineage>
        <taxon>Eukaryota</taxon>
        <taxon>Fungi</taxon>
        <taxon>Dikarya</taxon>
        <taxon>Ascomycota</taxon>
        <taxon>Pezizomycotina</taxon>
        <taxon>Eurotiomycetes</taxon>
        <taxon>Eurotiomycetidae</taxon>
        <taxon>Eurotiales</taxon>
        <taxon>Aspergillaceae</taxon>
        <taxon>Aspergillus</taxon>
        <taxon>Aspergillus subgen. Circumdati</taxon>
    </lineage>
</organism>